<dbReference type="PANTHER" id="PTHR21299:SF2">
    <property type="entry name" value="CYTIDYLATE KINASE"/>
    <property type="match status" value="1"/>
</dbReference>
<keyword evidence="6 9" id="KW-0067">ATP-binding</keyword>
<dbReference type="InterPro" id="IPR003136">
    <property type="entry name" value="Cytidylate_kin"/>
</dbReference>
<comment type="caution">
    <text evidence="11">The sequence shown here is derived from an EMBL/GenBank/DDBJ whole genome shotgun (WGS) entry which is preliminary data.</text>
</comment>
<evidence type="ECO:0000256" key="5">
    <source>
        <dbReference type="ARBA" id="ARBA00022777"/>
    </source>
</evidence>
<feature type="domain" description="Cytidylate kinase" evidence="10">
    <location>
        <begin position="7"/>
        <end position="220"/>
    </location>
</feature>
<organism evidence="11 12">
    <name type="scientific">Halalkalibacter okhensis</name>
    <dbReference type="NCBI Taxonomy" id="333138"/>
    <lineage>
        <taxon>Bacteria</taxon>
        <taxon>Bacillati</taxon>
        <taxon>Bacillota</taxon>
        <taxon>Bacilli</taxon>
        <taxon>Bacillales</taxon>
        <taxon>Bacillaceae</taxon>
        <taxon>Halalkalibacter</taxon>
    </lineage>
</organism>
<name>A0A0B0IGC0_9BACI</name>
<evidence type="ECO:0000313" key="11">
    <source>
        <dbReference type="EMBL" id="KHF38721.1"/>
    </source>
</evidence>
<dbReference type="SUPFAM" id="SSF52540">
    <property type="entry name" value="P-loop containing nucleoside triphosphate hydrolases"/>
    <property type="match status" value="1"/>
</dbReference>
<comment type="catalytic activity">
    <reaction evidence="7 9">
        <text>dCMP + ATP = dCDP + ADP</text>
        <dbReference type="Rhea" id="RHEA:25094"/>
        <dbReference type="ChEBI" id="CHEBI:30616"/>
        <dbReference type="ChEBI" id="CHEBI:57566"/>
        <dbReference type="ChEBI" id="CHEBI:58593"/>
        <dbReference type="ChEBI" id="CHEBI:456216"/>
        <dbReference type="EC" id="2.7.4.25"/>
    </reaction>
</comment>
<dbReference type="RefSeq" id="WP_034632124.1">
    <property type="nucleotide sequence ID" value="NZ_JRJU01000032.1"/>
</dbReference>
<dbReference type="Proteomes" id="UP000030832">
    <property type="component" value="Unassembled WGS sequence"/>
</dbReference>
<keyword evidence="12" id="KW-1185">Reference proteome</keyword>
<reference evidence="11 12" key="1">
    <citation type="submission" date="2014-09" db="EMBL/GenBank/DDBJ databases">
        <title>Genome sequencing and annotation of Bacillus Okhensis strain Kh10-101T.</title>
        <authorList>
            <person name="Prakash J.S."/>
        </authorList>
    </citation>
    <scope>NUCLEOTIDE SEQUENCE [LARGE SCALE GENOMIC DNA]</scope>
    <source>
        <strain evidence="12">Kh10-101T</strain>
    </source>
</reference>
<gene>
    <name evidence="9" type="primary">cmk</name>
    <name evidence="11" type="ORF">LQ50_19800</name>
</gene>
<dbReference type="Gene3D" id="3.40.50.300">
    <property type="entry name" value="P-loop containing nucleotide triphosphate hydrolases"/>
    <property type="match status" value="1"/>
</dbReference>
<keyword evidence="4 9" id="KW-0547">Nucleotide-binding</keyword>
<comment type="similarity">
    <text evidence="1 9">Belongs to the cytidylate kinase family. Type 1 subfamily.</text>
</comment>
<proteinExistence type="inferred from homology"/>
<evidence type="ECO:0000256" key="7">
    <source>
        <dbReference type="ARBA" id="ARBA00047615"/>
    </source>
</evidence>
<evidence type="ECO:0000313" key="12">
    <source>
        <dbReference type="Proteomes" id="UP000030832"/>
    </source>
</evidence>
<dbReference type="OrthoDB" id="9807434at2"/>
<evidence type="ECO:0000259" key="10">
    <source>
        <dbReference type="Pfam" id="PF02224"/>
    </source>
</evidence>
<evidence type="ECO:0000256" key="4">
    <source>
        <dbReference type="ARBA" id="ARBA00022741"/>
    </source>
</evidence>
<evidence type="ECO:0000256" key="3">
    <source>
        <dbReference type="ARBA" id="ARBA00022679"/>
    </source>
</evidence>
<dbReference type="Pfam" id="PF02224">
    <property type="entry name" value="Cytidylate_kin"/>
    <property type="match status" value="1"/>
</dbReference>
<accession>A0A0B0IGC0</accession>
<protein>
    <recommendedName>
        <fullName evidence="9">Cytidylate kinase</fullName>
        <shortName evidence="9">CK</shortName>
        <ecNumber evidence="9">2.7.4.25</ecNumber>
    </recommendedName>
    <alternativeName>
        <fullName evidence="9">Cytidine monophosphate kinase</fullName>
        <shortName evidence="9">CMP kinase</shortName>
    </alternativeName>
</protein>
<dbReference type="GO" id="GO:0036430">
    <property type="term" value="F:CMP kinase activity"/>
    <property type="evidence" value="ECO:0007669"/>
    <property type="project" value="RHEA"/>
</dbReference>
<comment type="subcellular location">
    <subcellularLocation>
        <location evidence="9">Cytoplasm</location>
    </subcellularLocation>
</comment>
<dbReference type="HAMAP" id="MF_00238">
    <property type="entry name" value="Cytidyl_kinase_type1"/>
    <property type="match status" value="1"/>
</dbReference>
<dbReference type="AlphaFoldDB" id="A0A0B0IGC0"/>
<feature type="binding site" evidence="9">
    <location>
        <begin position="11"/>
        <end position="19"/>
    </location>
    <ligand>
        <name>ATP</name>
        <dbReference type="ChEBI" id="CHEBI:30616"/>
    </ligand>
</feature>
<dbReference type="GO" id="GO:0015949">
    <property type="term" value="P:nucleobase-containing small molecule interconversion"/>
    <property type="evidence" value="ECO:0007669"/>
    <property type="project" value="TreeGrafter"/>
</dbReference>
<keyword evidence="5 9" id="KW-0418">Kinase</keyword>
<evidence type="ECO:0000256" key="9">
    <source>
        <dbReference type="HAMAP-Rule" id="MF_00238"/>
    </source>
</evidence>
<dbReference type="GO" id="GO:0006220">
    <property type="term" value="P:pyrimidine nucleotide metabolic process"/>
    <property type="evidence" value="ECO:0007669"/>
    <property type="project" value="UniProtKB-UniRule"/>
</dbReference>
<sequence>MVNKINVAVDGPAGAGKSTVAKLVAEQLSLLYIDTGAMYRSLAYSALESHIDLQDSGAIKDLLVQLSIKLVNDSEKSTVFVNDQDVSVEIRTPEVTRSVPIVASHESVRLEMLKRQRKLAIGENSILDGRDIGTHVLPDAQVKVFLTATVDIRAERRHEELLKRGFSSNLDQLKEEIAKRDELDATREVAPLRKAEDAIVIDATTLSIPEVVDAIVNLINIPVSQD</sequence>
<dbReference type="InterPro" id="IPR027417">
    <property type="entry name" value="P-loop_NTPase"/>
</dbReference>
<evidence type="ECO:0000256" key="8">
    <source>
        <dbReference type="ARBA" id="ARBA00048478"/>
    </source>
</evidence>
<dbReference type="InterPro" id="IPR011994">
    <property type="entry name" value="Cytidylate_kinase_dom"/>
</dbReference>
<dbReference type="GO" id="GO:0036431">
    <property type="term" value="F:dCMP kinase activity"/>
    <property type="evidence" value="ECO:0007669"/>
    <property type="project" value="InterPro"/>
</dbReference>
<evidence type="ECO:0000256" key="6">
    <source>
        <dbReference type="ARBA" id="ARBA00022840"/>
    </source>
</evidence>
<evidence type="ECO:0000256" key="1">
    <source>
        <dbReference type="ARBA" id="ARBA00009427"/>
    </source>
</evidence>
<dbReference type="eggNOG" id="COG0283">
    <property type="taxonomic scope" value="Bacteria"/>
</dbReference>
<dbReference type="PANTHER" id="PTHR21299">
    <property type="entry name" value="CYTIDYLATE KINASE/PANTOATE-BETA-ALANINE LIGASE"/>
    <property type="match status" value="1"/>
</dbReference>
<keyword evidence="3 9" id="KW-0808">Transferase</keyword>
<dbReference type="EC" id="2.7.4.25" evidence="9"/>
<keyword evidence="2 9" id="KW-0963">Cytoplasm</keyword>
<dbReference type="EMBL" id="JRJU01000032">
    <property type="protein sequence ID" value="KHF38721.1"/>
    <property type="molecule type" value="Genomic_DNA"/>
</dbReference>
<comment type="catalytic activity">
    <reaction evidence="8 9">
        <text>CMP + ATP = CDP + ADP</text>
        <dbReference type="Rhea" id="RHEA:11600"/>
        <dbReference type="ChEBI" id="CHEBI:30616"/>
        <dbReference type="ChEBI" id="CHEBI:58069"/>
        <dbReference type="ChEBI" id="CHEBI:60377"/>
        <dbReference type="ChEBI" id="CHEBI:456216"/>
        <dbReference type="EC" id="2.7.4.25"/>
    </reaction>
</comment>
<dbReference type="CDD" id="cd02020">
    <property type="entry name" value="CMPK"/>
    <property type="match status" value="1"/>
</dbReference>
<dbReference type="GO" id="GO:0005829">
    <property type="term" value="C:cytosol"/>
    <property type="evidence" value="ECO:0007669"/>
    <property type="project" value="TreeGrafter"/>
</dbReference>
<dbReference type="NCBIfam" id="TIGR00017">
    <property type="entry name" value="cmk"/>
    <property type="match status" value="1"/>
</dbReference>
<evidence type="ECO:0000256" key="2">
    <source>
        <dbReference type="ARBA" id="ARBA00022490"/>
    </source>
</evidence>
<dbReference type="GO" id="GO:0005524">
    <property type="term" value="F:ATP binding"/>
    <property type="evidence" value="ECO:0007669"/>
    <property type="project" value="UniProtKB-UniRule"/>
</dbReference>
<dbReference type="STRING" id="333138.LQ50_19800"/>